<proteinExistence type="predicted"/>
<keyword evidence="3" id="KW-1185">Reference proteome</keyword>
<keyword evidence="1" id="KW-0812">Transmembrane</keyword>
<keyword evidence="1" id="KW-0472">Membrane</keyword>
<dbReference type="AlphaFoldDB" id="A0A164UGR1"/>
<evidence type="ECO:0000313" key="2">
    <source>
        <dbReference type="EMBL" id="KZS11345.1"/>
    </source>
</evidence>
<comment type="caution">
    <text evidence="2">The sequence shown here is derived from an EMBL/GenBank/DDBJ whole genome shotgun (WGS) entry which is preliminary data.</text>
</comment>
<keyword evidence="1" id="KW-1133">Transmembrane helix</keyword>
<feature type="transmembrane region" description="Helical" evidence="1">
    <location>
        <begin position="39"/>
        <end position="57"/>
    </location>
</feature>
<evidence type="ECO:0000313" key="3">
    <source>
        <dbReference type="Proteomes" id="UP000076858"/>
    </source>
</evidence>
<name>A0A164UGR1_9CRUS</name>
<organism evidence="2 3">
    <name type="scientific">Daphnia magna</name>
    <dbReference type="NCBI Taxonomy" id="35525"/>
    <lineage>
        <taxon>Eukaryota</taxon>
        <taxon>Metazoa</taxon>
        <taxon>Ecdysozoa</taxon>
        <taxon>Arthropoda</taxon>
        <taxon>Crustacea</taxon>
        <taxon>Branchiopoda</taxon>
        <taxon>Diplostraca</taxon>
        <taxon>Cladocera</taxon>
        <taxon>Anomopoda</taxon>
        <taxon>Daphniidae</taxon>
        <taxon>Daphnia</taxon>
    </lineage>
</organism>
<gene>
    <name evidence="2" type="ORF">APZ42_024142</name>
</gene>
<dbReference type="Proteomes" id="UP000076858">
    <property type="component" value="Unassembled WGS sequence"/>
</dbReference>
<reference evidence="2 3" key="1">
    <citation type="submission" date="2016-03" db="EMBL/GenBank/DDBJ databases">
        <title>EvidentialGene: Evidence-directed Construction of Genes on Genomes.</title>
        <authorList>
            <person name="Gilbert D.G."/>
            <person name="Choi J.-H."/>
            <person name="Mockaitis K."/>
            <person name="Colbourne J."/>
            <person name="Pfrender M."/>
        </authorList>
    </citation>
    <scope>NUCLEOTIDE SEQUENCE [LARGE SCALE GENOMIC DNA]</scope>
    <source>
        <strain evidence="2 3">Xinb3</strain>
        <tissue evidence="2">Complete organism</tissue>
    </source>
</reference>
<dbReference type="EMBL" id="LRGB01001581">
    <property type="protein sequence ID" value="KZS11345.1"/>
    <property type="molecule type" value="Genomic_DNA"/>
</dbReference>
<sequence length="58" mass="6859">MNKSCIFTKFYRYLVLTDAELTVFNTLCILNRPKTWENTPFFILMFLIGFHSLAIHAN</sequence>
<protein>
    <submittedName>
        <fullName evidence="2">Uncharacterized protein</fullName>
    </submittedName>
</protein>
<accession>A0A164UGR1</accession>
<evidence type="ECO:0000256" key="1">
    <source>
        <dbReference type="SAM" id="Phobius"/>
    </source>
</evidence>